<keyword evidence="3" id="KW-1185">Reference proteome</keyword>
<keyword evidence="1" id="KW-0472">Membrane</keyword>
<keyword evidence="1" id="KW-0812">Transmembrane</keyword>
<feature type="transmembrane region" description="Helical" evidence="1">
    <location>
        <begin position="168"/>
        <end position="188"/>
    </location>
</feature>
<dbReference type="Proteomes" id="UP000267342">
    <property type="component" value="Chromosome"/>
</dbReference>
<feature type="transmembrane region" description="Helical" evidence="1">
    <location>
        <begin position="28"/>
        <end position="50"/>
    </location>
</feature>
<name>A0A348HB82_9GAMM</name>
<feature type="transmembrane region" description="Helical" evidence="1">
    <location>
        <begin position="71"/>
        <end position="92"/>
    </location>
</feature>
<feature type="transmembrane region" description="Helical" evidence="1">
    <location>
        <begin position="140"/>
        <end position="162"/>
    </location>
</feature>
<organism evidence="2 3">
    <name type="scientific">Zymobacter palmae</name>
    <dbReference type="NCBI Taxonomy" id="33074"/>
    <lineage>
        <taxon>Bacteria</taxon>
        <taxon>Pseudomonadati</taxon>
        <taxon>Pseudomonadota</taxon>
        <taxon>Gammaproteobacteria</taxon>
        <taxon>Oceanospirillales</taxon>
        <taxon>Halomonadaceae</taxon>
        <taxon>Zymobacter group</taxon>
        <taxon>Zymobacter</taxon>
    </lineage>
</organism>
<dbReference type="EMBL" id="AP018933">
    <property type="protein sequence ID" value="BBG28884.1"/>
    <property type="molecule type" value="Genomic_DNA"/>
</dbReference>
<accession>A0A348HB82</accession>
<feature type="transmembrane region" description="Helical" evidence="1">
    <location>
        <begin position="209"/>
        <end position="231"/>
    </location>
</feature>
<dbReference type="KEGG" id="zpl:ZBT109_0084"/>
<sequence length="234" mass="25911">MWITQSIMLSTPLSQDMLENKYRTGIKVSIMLLTQWVITAVLSLSICVVSDRQLNASHIQGANTHRAIQKAGQLIGAMATTLACLWLVKWVAINSLLAIVLLQLAMALYLAHLVCGAVLRQRSAQHRQQQSDTYLRAIPMVLRSTFLAPAGLCSLGLLSLFISTQQVSWRFILSIALIHIVVIGVHTLTPLRQHNEDNLSGDTARWKTIMLRIACVTLLFSSACIAGRSILHLY</sequence>
<evidence type="ECO:0000313" key="2">
    <source>
        <dbReference type="EMBL" id="BBG28884.1"/>
    </source>
</evidence>
<evidence type="ECO:0000256" key="1">
    <source>
        <dbReference type="SAM" id="Phobius"/>
    </source>
</evidence>
<keyword evidence="1" id="KW-1133">Transmembrane helix</keyword>
<evidence type="ECO:0000313" key="3">
    <source>
        <dbReference type="Proteomes" id="UP000267342"/>
    </source>
</evidence>
<protein>
    <submittedName>
        <fullName evidence="2">Uncharacterized protein conserved in archaea</fullName>
    </submittedName>
</protein>
<reference evidence="2 3" key="1">
    <citation type="submission" date="2018-09" db="EMBL/GenBank/DDBJ databases">
        <title>Zymobacter palmae IAM14233 (=T109) whole genome analysis.</title>
        <authorList>
            <person name="Yanase H."/>
        </authorList>
    </citation>
    <scope>NUCLEOTIDE SEQUENCE [LARGE SCALE GENOMIC DNA]</scope>
    <source>
        <strain evidence="2 3">IAM14233</strain>
    </source>
</reference>
<proteinExistence type="predicted"/>
<gene>
    <name evidence="2" type="ORF">ZBT109_0084</name>
</gene>
<feature type="transmembrane region" description="Helical" evidence="1">
    <location>
        <begin position="98"/>
        <end position="119"/>
    </location>
</feature>
<dbReference type="AlphaFoldDB" id="A0A348HB82"/>